<sequence length="205" mass="23257">MIEDFAKGHLHGQLRRTRQTLVWKVEGLSEYDVRRPLTATGTNLLGLVKHLATLEAWYFGEVFGRPYPEPLGRWQDADGSDLWVTPDETREQILDFYQRAWGHADVTIEELPIDAPGHVPWWSRPDVKLFNIMVHVLQETARHAGHADILREQLDGRTGVRAEYEEQIDTAAREAYWAKIERAAREAAGGSHHADLSDADCAVAP</sequence>
<evidence type="ECO:0000313" key="1">
    <source>
        <dbReference type="EMBL" id="MFB6393242.1"/>
    </source>
</evidence>
<organism evidence="1 2">
    <name type="scientific">Polymorphospora lycopeni</name>
    <dbReference type="NCBI Taxonomy" id="3140240"/>
    <lineage>
        <taxon>Bacteria</taxon>
        <taxon>Bacillati</taxon>
        <taxon>Actinomycetota</taxon>
        <taxon>Actinomycetes</taxon>
        <taxon>Micromonosporales</taxon>
        <taxon>Micromonosporaceae</taxon>
        <taxon>Polymorphospora</taxon>
    </lineage>
</organism>
<comment type="caution">
    <text evidence="1">The sequence shown here is derived from an EMBL/GenBank/DDBJ whole genome shotgun (WGS) entry which is preliminary data.</text>
</comment>
<dbReference type="Gene3D" id="1.20.120.450">
    <property type="entry name" value="dinb family like domain"/>
    <property type="match status" value="1"/>
</dbReference>
<keyword evidence="2" id="KW-1185">Reference proteome</keyword>
<name>A0ABV5CMT4_9ACTN</name>
<dbReference type="SUPFAM" id="SSF109854">
    <property type="entry name" value="DinB/YfiT-like putative metalloenzymes"/>
    <property type="match status" value="1"/>
</dbReference>
<dbReference type="RefSeq" id="WP_375733807.1">
    <property type="nucleotide sequence ID" value="NZ_JBCGDC010000019.1"/>
</dbReference>
<gene>
    <name evidence="1" type="ORF">AAFH96_08980</name>
</gene>
<dbReference type="InterPro" id="IPR007061">
    <property type="entry name" value="MST-like"/>
</dbReference>
<dbReference type="EMBL" id="JBCGDC010000019">
    <property type="protein sequence ID" value="MFB6393242.1"/>
    <property type="molecule type" value="Genomic_DNA"/>
</dbReference>
<dbReference type="Proteomes" id="UP001582793">
    <property type="component" value="Unassembled WGS sequence"/>
</dbReference>
<accession>A0ABV5CMT4</accession>
<dbReference type="Pfam" id="PF04978">
    <property type="entry name" value="MST"/>
    <property type="match status" value="1"/>
</dbReference>
<evidence type="ECO:0000313" key="2">
    <source>
        <dbReference type="Proteomes" id="UP001582793"/>
    </source>
</evidence>
<dbReference type="InterPro" id="IPR034660">
    <property type="entry name" value="DinB/YfiT-like"/>
</dbReference>
<reference evidence="1 2" key="1">
    <citation type="submission" date="2024-04" db="EMBL/GenBank/DDBJ databases">
        <title>Polymorphospora sp. isolated from Baiyangdian Lake in Xiong'an New Area.</title>
        <authorList>
            <person name="Zhang X."/>
            <person name="Liu J."/>
        </authorList>
    </citation>
    <scope>NUCLEOTIDE SEQUENCE [LARGE SCALE GENOMIC DNA]</scope>
    <source>
        <strain evidence="1 2">2-325</strain>
    </source>
</reference>
<proteinExistence type="predicted"/>
<protein>
    <submittedName>
        <fullName evidence="1">DinB family protein</fullName>
    </submittedName>
</protein>